<reference evidence="2 3" key="1">
    <citation type="submission" date="2022-06" db="EMBL/GenBank/DDBJ databases">
        <title>Halomicroarcula sp. a new haloarchaeum isolate from saline soil.</title>
        <authorList>
            <person name="Strakova D."/>
            <person name="Galisteo C."/>
            <person name="Sanchez-Porro C."/>
            <person name="Ventosa A."/>
        </authorList>
    </citation>
    <scope>NUCLEOTIDE SEQUENCE [LARGE SCALE GENOMIC DNA]</scope>
    <source>
        <strain evidence="2 3">S3CR25-11</strain>
    </source>
</reference>
<sequence length="199" mass="21055">MTEELEDTERARILSIVREEINLPQRGEVTDVYTHSSSDDSSNHEVDVQIPPGNNAVREHHRVPVGVPADGSIVVPREGDHVLVQYEAGDGERPLVTKVFYGDADSDRALLGDEGDVRVRRGDVEVELAGDGSFGRLALTPSDGGSPDLVVEVDSSGTIRLGDPDGTLEPIARNGDAVEDGSGTQVGTVVASSTDVESS</sequence>
<proteinExistence type="predicted"/>
<dbReference type="SUPFAM" id="SSF69255">
    <property type="entry name" value="gp5 N-terminal domain-like"/>
    <property type="match status" value="1"/>
</dbReference>
<evidence type="ECO:0008006" key="4">
    <source>
        <dbReference type="Google" id="ProtNLM"/>
    </source>
</evidence>
<evidence type="ECO:0000256" key="1">
    <source>
        <dbReference type="SAM" id="MobiDB-lite"/>
    </source>
</evidence>
<keyword evidence="3" id="KW-1185">Reference proteome</keyword>
<evidence type="ECO:0000313" key="2">
    <source>
        <dbReference type="EMBL" id="MDS0284680.1"/>
    </source>
</evidence>
<feature type="compositionally biased region" description="Polar residues" evidence="1">
    <location>
        <begin position="182"/>
        <end position="199"/>
    </location>
</feature>
<evidence type="ECO:0000313" key="3">
    <source>
        <dbReference type="Proteomes" id="UP001268864"/>
    </source>
</evidence>
<protein>
    <recommendedName>
        <fullName evidence="4">Gp5/Type VI secretion system Vgr protein OB-fold domain-containing protein</fullName>
    </recommendedName>
</protein>
<feature type="region of interest" description="Disordered" evidence="1">
    <location>
        <begin position="157"/>
        <end position="199"/>
    </location>
</feature>
<dbReference type="Gene3D" id="2.40.50.230">
    <property type="entry name" value="Gp5 N-terminal domain"/>
    <property type="match status" value="1"/>
</dbReference>
<comment type="caution">
    <text evidence="2">The sequence shown here is derived from an EMBL/GenBank/DDBJ whole genome shotgun (WGS) entry which is preliminary data.</text>
</comment>
<dbReference type="InterPro" id="IPR037026">
    <property type="entry name" value="Vgr_OB-fold_dom_sf"/>
</dbReference>
<gene>
    <name evidence="2" type="ORF">NDI86_21500</name>
</gene>
<organism evidence="2 3">
    <name type="scientific">Haloarcula onubensis</name>
    <dbReference type="NCBI Taxonomy" id="2950539"/>
    <lineage>
        <taxon>Archaea</taxon>
        <taxon>Methanobacteriati</taxon>
        <taxon>Methanobacteriota</taxon>
        <taxon>Stenosarchaea group</taxon>
        <taxon>Halobacteria</taxon>
        <taxon>Halobacteriales</taxon>
        <taxon>Haloarculaceae</taxon>
        <taxon>Haloarcula</taxon>
    </lineage>
</organism>
<name>A0ABU2FV77_9EURY</name>
<dbReference type="EMBL" id="JAMQOS010000010">
    <property type="protein sequence ID" value="MDS0284680.1"/>
    <property type="molecule type" value="Genomic_DNA"/>
</dbReference>
<dbReference type="RefSeq" id="WP_310902346.1">
    <property type="nucleotide sequence ID" value="NZ_JAMQOS010000010.1"/>
</dbReference>
<dbReference type="Proteomes" id="UP001268864">
    <property type="component" value="Unassembled WGS sequence"/>
</dbReference>
<accession>A0ABU2FV77</accession>